<feature type="region of interest" description="Disordered" evidence="1">
    <location>
        <begin position="105"/>
        <end position="128"/>
    </location>
</feature>
<evidence type="ECO:0000256" key="1">
    <source>
        <dbReference type="SAM" id="MobiDB-lite"/>
    </source>
</evidence>
<organism evidence="2 3">
    <name type="scientific">Aldrovandia affinis</name>
    <dbReference type="NCBI Taxonomy" id="143900"/>
    <lineage>
        <taxon>Eukaryota</taxon>
        <taxon>Metazoa</taxon>
        <taxon>Chordata</taxon>
        <taxon>Craniata</taxon>
        <taxon>Vertebrata</taxon>
        <taxon>Euteleostomi</taxon>
        <taxon>Actinopterygii</taxon>
        <taxon>Neopterygii</taxon>
        <taxon>Teleostei</taxon>
        <taxon>Notacanthiformes</taxon>
        <taxon>Halosauridae</taxon>
        <taxon>Aldrovandia</taxon>
    </lineage>
</organism>
<keyword evidence="3" id="KW-1185">Reference proteome</keyword>
<dbReference type="EMBL" id="JAINUG010000069">
    <property type="protein sequence ID" value="KAJ8401630.1"/>
    <property type="molecule type" value="Genomic_DNA"/>
</dbReference>
<reference evidence="2" key="1">
    <citation type="journal article" date="2023" name="Science">
        <title>Genome structures resolve the early diversification of teleost fishes.</title>
        <authorList>
            <person name="Parey E."/>
            <person name="Louis A."/>
            <person name="Montfort J."/>
            <person name="Bouchez O."/>
            <person name="Roques C."/>
            <person name="Iampietro C."/>
            <person name="Lluch J."/>
            <person name="Castinel A."/>
            <person name="Donnadieu C."/>
            <person name="Desvignes T."/>
            <person name="Floi Bucao C."/>
            <person name="Jouanno E."/>
            <person name="Wen M."/>
            <person name="Mejri S."/>
            <person name="Dirks R."/>
            <person name="Jansen H."/>
            <person name="Henkel C."/>
            <person name="Chen W.J."/>
            <person name="Zahm M."/>
            <person name="Cabau C."/>
            <person name="Klopp C."/>
            <person name="Thompson A.W."/>
            <person name="Robinson-Rechavi M."/>
            <person name="Braasch I."/>
            <person name="Lecointre G."/>
            <person name="Bobe J."/>
            <person name="Postlethwait J.H."/>
            <person name="Berthelot C."/>
            <person name="Roest Crollius H."/>
            <person name="Guiguen Y."/>
        </authorList>
    </citation>
    <scope>NUCLEOTIDE SEQUENCE</scope>
    <source>
        <strain evidence="2">NC1722</strain>
    </source>
</reference>
<sequence length="128" mass="13901">MESRGNFEGLIAQLIATNQAQQVRHEQQMEAAAWLVATPEEAEEEEEGLGDLFPMDQEATPGPAPLAGRFGTAQLEDPNLTSALQQVSVVDGRLMDGVAEKIEPTGVPMGEQLDPTQRQDMLELVSTR</sequence>
<gene>
    <name evidence="2" type="ORF">AAFF_G00379470</name>
</gene>
<evidence type="ECO:0000313" key="2">
    <source>
        <dbReference type="EMBL" id="KAJ8401630.1"/>
    </source>
</evidence>
<name>A0AAD7SFH1_9TELE</name>
<dbReference type="Proteomes" id="UP001221898">
    <property type="component" value="Unassembled WGS sequence"/>
</dbReference>
<evidence type="ECO:0000313" key="3">
    <source>
        <dbReference type="Proteomes" id="UP001221898"/>
    </source>
</evidence>
<accession>A0AAD7SFH1</accession>
<dbReference type="AlphaFoldDB" id="A0AAD7SFH1"/>
<protein>
    <submittedName>
        <fullName evidence="2">Uncharacterized protein</fullName>
    </submittedName>
</protein>
<comment type="caution">
    <text evidence="2">The sequence shown here is derived from an EMBL/GenBank/DDBJ whole genome shotgun (WGS) entry which is preliminary data.</text>
</comment>
<proteinExistence type="predicted"/>